<accession>A0A4Q4T9Z9</accession>
<feature type="signal peptide" evidence="1">
    <location>
        <begin position="1"/>
        <end position="21"/>
    </location>
</feature>
<gene>
    <name evidence="2" type="ORF">DL764_005977</name>
</gene>
<feature type="chain" id="PRO_5021032161" evidence="1">
    <location>
        <begin position="22"/>
        <end position="144"/>
    </location>
</feature>
<keyword evidence="1" id="KW-0732">Signal</keyword>
<comment type="caution">
    <text evidence="2">The sequence shown here is derived from an EMBL/GenBank/DDBJ whole genome shotgun (WGS) entry which is preliminary data.</text>
</comment>
<evidence type="ECO:0000256" key="1">
    <source>
        <dbReference type="SAM" id="SignalP"/>
    </source>
</evidence>
<dbReference type="OrthoDB" id="4642993at2759"/>
<keyword evidence="3" id="KW-1185">Reference proteome</keyword>
<dbReference type="Proteomes" id="UP000293360">
    <property type="component" value="Unassembled WGS sequence"/>
</dbReference>
<name>A0A4Q4T9Z9_9PEZI</name>
<evidence type="ECO:0000313" key="2">
    <source>
        <dbReference type="EMBL" id="RYP02027.1"/>
    </source>
</evidence>
<organism evidence="2 3">
    <name type="scientific">Monosporascus ibericus</name>
    <dbReference type="NCBI Taxonomy" id="155417"/>
    <lineage>
        <taxon>Eukaryota</taxon>
        <taxon>Fungi</taxon>
        <taxon>Dikarya</taxon>
        <taxon>Ascomycota</taxon>
        <taxon>Pezizomycotina</taxon>
        <taxon>Sordariomycetes</taxon>
        <taxon>Xylariomycetidae</taxon>
        <taxon>Xylariales</taxon>
        <taxon>Xylariales incertae sedis</taxon>
        <taxon>Monosporascus</taxon>
    </lineage>
</organism>
<sequence>MKLYLALTNIILGLPLLKAAAATPTLPETILGLRGDFDWPKCLQVGKESCTVYIATSDGSSRSKYRIATLYDSDCNKLQIFKTNPSNPKITLKGTLPEYVDLYVDDYYRPNGRLSYKGTDRQLEREQACYKFPGTDGLILELPS</sequence>
<dbReference type="AlphaFoldDB" id="A0A4Q4T9Z9"/>
<protein>
    <submittedName>
        <fullName evidence="2">Uncharacterized protein</fullName>
    </submittedName>
</protein>
<dbReference type="EMBL" id="QJNU01000332">
    <property type="protein sequence ID" value="RYP02027.1"/>
    <property type="molecule type" value="Genomic_DNA"/>
</dbReference>
<proteinExistence type="predicted"/>
<evidence type="ECO:0000313" key="3">
    <source>
        <dbReference type="Proteomes" id="UP000293360"/>
    </source>
</evidence>
<reference evidence="2 3" key="1">
    <citation type="submission" date="2018-06" db="EMBL/GenBank/DDBJ databases">
        <title>Complete Genomes of Monosporascus.</title>
        <authorList>
            <person name="Robinson A.J."/>
            <person name="Natvig D.O."/>
        </authorList>
    </citation>
    <scope>NUCLEOTIDE SEQUENCE [LARGE SCALE GENOMIC DNA]</scope>
    <source>
        <strain evidence="2 3">CBS 110550</strain>
    </source>
</reference>